<evidence type="ECO:0000256" key="5">
    <source>
        <dbReference type="SAM" id="SignalP"/>
    </source>
</evidence>
<dbReference type="PROSITE" id="PS00094">
    <property type="entry name" value="C5_MTASE_1"/>
    <property type="match status" value="1"/>
</dbReference>
<keyword evidence="3" id="KW-0949">S-adenosyl-L-methionine</keyword>
<dbReference type="GO" id="GO:0032259">
    <property type="term" value="P:methylation"/>
    <property type="evidence" value="ECO:0007669"/>
    <property type="project" value="UniProtKB-KW"/>
</dbReference>
<feature type="compositionally biased region" description="Low complexity" evidence="4">
    <location>
        <begin position="458"/>
        <end position="469"/>
    </location>
</feature>
<evidence type="ECO:0000256" key="3">
    <source>
        <dbReference type="ARBA" id="ARBA00022691"/>
    </source>
</evidence>
<dbReference type="EMBL" id="GL833120">
    <property type="protein sequence ID" value="EGB13158.1"/>
    <property type="molecule type" value="Genomic_DNA"/>
</dbReference>
<keyword evidence="5" id="KW-0732">Signal</keyword>
<feature type="region of interest" description="Disordered" evidence="4">
    <location>
        <begin position="717"/>
        <end position="757"/>
    </location>
</feature>
<feature type="compositionally biased region" description="Low complexity" evidence="4">
    <location>
        <begin position="496"/>
        <end position="506"/>
    </location>
</feature>
<protein>
    <recommendedName>
        <fullName evidence="6">Glycosyltransferase 61 catalytic domain-containing protein</fullName>
    </recommendedName>
</protein>
<feature type="region of interest" description="Disordered" evidence="4">
    <location>
        <begin position="458"/>
        <end position="509"/>
    </location>
</feature>
<dbReference type="AlphaFoldDB" id="F0XVC6"/>
<evidence type="ECO:0000313" key="7">
    <source>
        <dbReference type="EMBL" id="EGB13158.1"/>
    </source>
</evidence>
<reference evidence="7 8" key="1">
    <citation type="journal article" date="2011" name="Proc. Natl. Acad. Sci. U.S.A.">
        <title>Niche of harmful alga Aureococcus anophagefferens revealed through ecogenomics.</title>
        <authorList>
            <person name="Gobler C.J."/>
            <person name="Berry D.L."/>
            <person name="Dyhrman S.T."/>
            <person name="Wilhelm S.W."/>
            <person name="Salamov A."/>
            <person name="Lobanov A.V."/>
            <person name="Zhang Y."/>
            <person name="Collier J.L."/>
            <person name="Wurch L.L."/>
            <person name="Kustka A.B."/>
            <person name="Dill B.D."/>
            <person name="Shah M."/>
            <person name="VerBerkmoes N.C."/>
            <person name="Kuo A."/>
            <person name="Terry A."/>
            <person name="Pangilinan J."/>
            <person name="Lindquist E.A."/>
            <person name="Lucas S."/>
            <person name="Paulsen I.T."/>
            <person name="Hattenrath-Lehmann T.K."/>
            <person name="Talmage S.C."/>
            <person name="Walker E.A."/>
            <person name="Koch F."/>
            <person name="Burson A.M."/>
            <person name="Marcoval M.A."/>
            <person name="Tang Y.Z."/>
            <person name="Lecleir G.R."/>
            <person name="Coyne K.J."/>
            <person name="Berg G.M."/>
            <person name="Bertrand E.M."/>
            <person name="Saito M.A."/>
            <person name="Gladyshev V.N."/>
            <person name="Grigoriev I.V."/>
        </authorList>
    </citation>
    <scope>NUCLEOTIDE SEQUENCE [LARGE SCALE GENOMIC DNA]</scope>
    <source>
        <strain evidence="8">CCMP 1984</strain>
    </source>
</reference>
<gene>
    <name evidence="7" type="ORF">AURANDRAFT_60512</name>
</gene>
<accession>F0XVC6</accession>
<keyword evidence="8" id="KW-1185">Reference proteome</keyword>
<name>F0XVC6_AURAN</name>
<dbReference type="InterPro" id="IPR049625">
    <property type="entry name" value="Glyco_transf_61_cat"/>
</dbReference>
<feature type="chain" id="PRO_5003264146" description="Glycosyltransferase 61 catalytic domain-containing protein" evidence="5">
    <location>
        <begin position="18"/>
        <end position="1176"/>
    </location>
</feature>
<feature type="compositionally biased region" description="Acidic residues" evidence="4">
    <location>
        <begin position="484"/>
        <end position="495"/>
    </location>
</feature>
<dbReference type="Pfam" id="PF04577">
    <property type="entry name" value="Glyco_transf_61"/>
    <property type="match status" value="1"/>
</dbReference>
<evidence type="ECO:0000256" key="4">
    <source>
        <dbReference type="SAM" id="MobiDB-lite"/>
    </source>
</evidence>
<evidence type="ECO:0000313" key="8">
    <source>
        <dbReference type="Proteomes" id="UP000002729"/>
    </source>
</evidence>
<dbReference type="Proteomes" id="UP000002729">
    <property type="component" value="Unassembled WGS sequence"/>
</dbReference>
<dbReference type="SUPFAM" id="SSF53335">
    <property type="entry name" value="S-adenosyl-L-methionine-dependent methyltransferases"/>
    <property type="match status" value="1"/>
</dbReference>
<dbReference type="RefSeq" id="XP_009032754.1">
    <property type="nucleotide sequence ID" value="XM_009034506.1"/>
</dbReference>
<feature type="compositionally biased region" description="Basic and acidic residues" evidence="4">
    <location>
        <begin position="738"/>
        <end position="752"/>
    </location>
</feature>
<proteinExistence type="predicted"/>
<organism evidence="8">
    <name type="scientific">Aureococcus anophagefferens</name>
    <name type="common">Harmful bloom alga</name>
    <dbReference type="NCBI Taxonomy" id="44056"/>
    <lineage>
        <taxon>Eukaryota</taxon>
        <taxon>Sar</taxon>
        <taxon>Stramenopiles</taxon>
        <taxon>Ochrophyta</taxon>
        <taxon>Pelagophyceae</taxon>
        <taxon>Pelagomonadales</taxon>
        <taxon>Pelagomonadaceae</taxon>
        <taxon>Aureococcus</taxon>
    </lineage>
</organism>
<dbReference type="GO" id="GO:0016757">
    <property type="term" value="F:glycosyltransferase activity"/>
    <property type="evidence" value="ECO:0007669"/>
    <property type="project" value="InterPro"/>
</dbReference>
<evidence type="ECO:0000256" key="2">
    <source>
        <dbReference type="ARBA" id="ARBA00022679"/>
    </source>
</evidence>
<dbReference type="InterPro" id="IPR018117">
    <property type="entry name" value="C5_DNA_meth_AS"/>
</dbReference>
<dbReference type="GeneID" id="20223042"/>
<evidence type="ECO:0000256" key="1">
    <source>
        <dbReference type="ARBA" id="ARBA00022603"/>
    </source>
</evidence>
<dbReference type="GO" id="GO:0008168">
    <property type="term" value="F:methyltransferase activity"/>
    <property type="evidence" value="ECO:0007669"/>
    <property type="project" value="UniProtKB-KW"/>
</dbReference>
<dbReference type="InParanoid" id="F0XVC6"/>
<dbReference type="Gene3D" id="3.40.50.150">
    <property type="entry name" value="Vaccinia Virus protein VP39"/>
    <property type="match status" value="1"/>
</dbReference>
<sequence length="1176" mass="129786">MMLLAAAWLLCCARARARNATSRALAAPPDRRCKDEPRCLNELGDEVFDRAVDALRRCKKRDDAYLSCDLGDGWYGWTTEFYRFARAKIRPDGGLALLEGFDIPSCSGRSHRASPQDRFCEFAREGVNDREAVFLANPWGGNFQHFMFELLPRAWIAAELLRRARPDAPPPELVLGPHMRQAFHVESVRLATGLTPKIIGDMENQPAYGHVWVPPYAAENFGDWSALGLKALREIHGDLQRRFVRGPPTKRLAYFTRRDAAVGKGRAMLNEPDFVKALEALGADVLEFSAFGTMEDRVRGLANYSTIVTPFGAAVANLVFSPASTRWINVCPPTMCSRNEENFISLLAGSLMMREHRGFVRYTDRGAAHAVDDADPELTNGDYRNHAYRVDVDTLVAFVVRVAPHNVREAWIVRREGGTEQLVGLRNLEEVDAAVEESAPEEAAEAAAVEEAAEAAAVEEAAEAAAVEESAPEEAAEAAAAEESAPEETEEEEEASAPASNERASATSERIVAAPDCASVLGLTTASIDASDDPLGLIARKLRSLTRQNLEAAAHDRAVGAAEWLSEHLRPRWHRVGFEDQIEVRCTPPSELYSDEEVWLPGVKKGGGYVEVRSRTRGDEIDSLGTFKLPAARLRPSGPWGRAVSWKRLATGRVVVLDRPEGYRRGDRVFLHDKRTGAYDAALVWRQTATRNLYDVVLDANAAGSRDVDECMRKEVRDCELSPTDGAPPADDEAPPPPEEKARRAAPEGGDRKRQKTVVSYGPSDLNATYRSQWMESRTGSMMSRDLLKDFEKLKREAAGREAFRTQLERLAGCQKQAPEATKPLVEERMAELYGKITWSDPARGLVVCLLCGGMGACVYAMYSVGLKIARVINWEIDRLARAPLEKFCRAKGIEYESPMPSAARARREEAPGAAVPVEGNVCRLTAADVPADVDVLSSTGPCQDLSRANARREGYSGANATPHFANSAFLWRAAARRAPGNAERFDRPRRQALRENPKLQILCENDKDTFLCAGLPLVRAHTRPGHCHNRPRSLHSSFPPADRAERGYATYQALLDDLHGPGVFEALVPRLPCFRAGFPPRDAAKRRVADDTTHAVGLEEALLAMGFPADWFDGLGLDDRDAWRILGNSVHVPLLELFYESLLDVYAARHGDDVDAERRRAIAVVRGRAKAAFDF</sequence>
<feature type="domain" description="Glycosyltransferase 61 catalytic" evidence="6">
    <location>
        <begin position="143"/>
        <end position="326"/>
    </location>
</feature>
<dbReference type="KEGG" id="aaf:AURANDRAFT_60512"/>
<feature type="signal peptide" evidence="5">
    <location>
        <begin position="1"/>
        <end position="17"/>
    </location>
</feature>
<keyword evidence="1" id="KW-0489">Methyltransferase</keyword>
<dbReference type="OrthoDB" id="414133at2759"/>
<keyword evidence="2" id="KW-0808">Transferase</keyword>
<dbReference type="InterPro" id="IPR029063">
    <property type="entry name" value="SAM-dependent_MTases_sf"/>
</dbReference>
<evidence type="ECO:0000259" key="6">
    <source>
        <dbReference type="Pfam" id="PF04577"/>
    </source>
</evidence>